<evidence type="ECO:0000259" key="17">
    <source>
        <dbReference type="PROSITE" id="PS51192"/>
    </source>
</evidence>
<evidence type="ECO:0000256" key="6">
    <source>
        <dbReference type="ARBA" id="ARBA00022741"/>
    </source>
</evidence>
<keyword evidence="13" id="KW-0238">DNA-binding</keyword>
<feature type="domain" description="Helicase C-terminal" evidence="18">
    <location>
        <begin position="1191"/>
        <end position="1359"/>
    </location>
</feature>
<protein>
    <recommendedName>
        <fullName evidence="15">ATP-dependent helicase ATRX</fullName>
    </recommendedName>
</protein>
<evidence type="ECO:0000256" key="15">
    <source>
        <dbReference type="ARBA" id="ARBA00031106"/>
    </source>
</evidence>
<keyword evidence="10" id="KW-0862">Zinc</keyword>
<dbReference type="InterPro" id="IPR038718">
    <property type="entry name" value="SNF2-like_sf"/>
</dbReference>
<evidence type="ECO:0000256" key="9">
    <source>
        <dbReference type="ARBA" id="ARBA00022806"/>
    </source>
</evidence>
<dbReference type="EMBL" id="JANQDX010000001">
    <property type="protein sequence ID" value="KAL0928277.1"/>
    <property type="molecule type" value="Genomic_DNA"/>
</dbReference>
<dbReference type="CDD" id="cd18793">
    <property type="entry name" value="SF2_C_SNF"/>
    <property type="match status" value="1"/>
</dbReference>
<dbReference type="InterPro" id="IPR014001">
    <property type="entry name" value="Helicase_ATP-bd"/>
</dbReference>
<dbReference type="Gene3D" id="3.40.50.10810">
    <property type="entry name" value="Tandem AAA-ATPase domain"/>
    <property type="match status" value="1"/>
</dbReference>
<evidence type="ECO:0000256" key="5">
    <source>
        <dbReference type="ARBA" id="ARBA00022723"/>
    </source>
</evidence>
<evidence type="ECO:0000256" key="3">
    <source>
        <dbReference type="ARBA" id="ARBA00007025"/>
    </source>
</evidence>
<feature type="domain" description="PHD-type" evidence="19">
    <location>
        <begin position="544"/>
        <end position="675"/>
    </location>
</feature>
<dbReference type="SMART" id="SM00487">
    <property type="entry name" value="DEXDc"/>
    <property type="match status" value="1"/>
</dbReference>
<keyword evidence="5" id="KW-0479">Metal-binding</keyword>
<keyword evidence="11" id="KW-0067">ATP-binding</keyword>
<dbReference type="PROSITE" id="PS51192">
    <property type="entry name" value="HELICASE_ATP_BIND_1"/>
    <property type="match status" value="1"/>
</dbReference>
<dbReference type="InterPro" id="IPR001650">
    <property type="entry name" value="Helicase_C-like"/>
</dbReference>
<keyword evidence="7" id="KW-0863">Zinc-finger</keyword>
<keyword evidence="12" id="KW-0779">Telomere</keyword>
<name>A0ABD0VSV8_DENTH</name>
<evidence type="ECO:0000256" key="11">
    <source>
        <dbReference type="ARBA" id="ARBA00022840"/>
    </source>
</evidence>
<dbReference type="GO" id="GO:0004386">
    <property type="term" value="F:helicase activity"/>
    <property type="evidence" value="ECO:0007669"/>
    <property type="project" value="UniProtKB-KW"/>
</dbReference>
<evidence type="ECO:0000256" key="13">
    <source>
        <dbReference type="ARBA" id="ARBA00023125"/>
    </source>
</evidence>
<dbReference type="InterPro" id="IPR025766">
    <property type="entry name" value="ADD"/>
</dbReference>
<evidence type="ECO:0000313" key="20">
    <source>
        <dbReference type="EMBL" id="KAL0928277.1"/>
    </source>
</evidence>
<evidence type="ECO:0000256" key="16">
    <source>
        <dbReference type="SAM" id="MobiDB-lite"/>
    </source>
</evidence>
<dbReference type="GO" id="GO:0016787">
    <property type="term" value="F:hydrolase activity"/>
    <property type="evidence" value="ECO:0007669"/>
    <property type="project" value="UniProtKB-KW"/>
</dbReference>
<evidence type="ECO:0000256" key="14">
    <source>
        <dbReference type="ARBA" id="ARBA00023242"/>
    </source>
</evidence>
<comment type="caution">
    <text evidence="20">The sequence shown here is derived from an EMBL/GenBank/DDBJ whole genome shotgun (WGS) entry which is preliminary data.</text>
</comment>
<dbReference type="GO" id="GO:0003677">
    <property type="term" value="F:DNA binding"/>
    <property type="evidence" value="ECO:0007669"/>
    <property type="project" value="UniProtKB-KW"/>
</dbReference>
<dbReference type="Proteomes" id="UP001552299">
    <property type="component" value="Unassembled WGS sequence"/>
</dbReference>
<keyword evidence="9" id="KW-0347">Helicase</keyword>
<evidence type="ECO:0000256" key="7">
    <source>
        <dbReference type="ARBA" id="ARBA00022771"/>
    </source>
</evidence>
<dbReference type="GO" id="GO:0008270">
    <property type="term" value="F:zinc ion binding"/>
    <property type="evidence" value="ECO:0007669"/>
    <property type="project" value="UniProtKB-KW"/>
</dbReference>
<organism evidence="20 21">
    <name type="scientific">Dendrobium thyrsiflorum</name>
    <name type="common">Pinecone-like raceme dendrobium</name>
    <name type="synonym">Orchid</name>
    <dbReference type="NCBI Taxonomy" id="117978"/>
    <lineage>
        <taxon>Eukaryota</taxon>
        <taxon>Viridiplantae</taxon>
        <taxon>Streptophyta</taxon>
        <taxon>Embryophyta</taxon>
        <taxon>Tracheophyta</taxon>
        <taxon>Spermatophyta</taxon>
        <taxon>Magnoliopsida</taxon>
        <taxon>Liliopsida</taxon>
        <taxon>Asparagales</taxon>
        <taxon>Orchidaceae</taxon>
        <taxon>Epidendroideae</taxon>
        <taxon>Malaxideae</taxon>
        <taxon>Dendrobiinae</taxon>
        <taxon>Dendrobium</taxon>
    </lineage>
</organism>
<evidence type="ECO:0000256" key="4">
    <source>
        <dbReference type="ARBA" id="ARBA00022454"/>
    </source>
</evidence>
<keyword evidence="14" id="KW-0539">Nucleus</keyword>
<dbReference type="SUPFAM" id="SSF52540">
    <property type="entry name" value="P-loop containing nucleoside triphosphate hydrolases"/>
    <property type="match status" value="2"/>
</dbReference>
<feature type="region of interest" description="Disordered" evidence="16">
    <location>
        <begin position="1482"/>
        <end position="1511"/>
    </location>
</feature>
<comment type="subcellular location">
    <subcellularLocation>
        <location evidence="2">Chromosome</location>
        <location evidence="2">Telomere</location>
    </subcellularLocation>
    <subcellularLocation>
        <location evidence="1">Nucleus</location>
    </subcellularLocation>
</comment>
<feature type="region of interest" description="Disordered" evidence="16">
    <location>
        <begin position="88"/>
        <end position="122"/>
    </location>
</feature>
<dbReference type="Pfam" id="PF00271">
    <property type="entry name" value="Helicase_C"/>
    <property type="match status" value="1"/>
</dbReference>
<keyword evidence="21" id="KW-1185">Reference proteome</keyword>
<evidence type="ECO:0000313" key="21">
    <source>
        <dbReference type="Proteomes" id="UP001552299"/>
    </source>
</evidence>
<dbReference type="GO" id="GO:0005634">
    <property type="term" value="C:nucleus"/>
    <property type="evidence" value="ECO:0007669"/>
    <property type="project" value="UniProtKB-SubCell"/>
</dbReference>
<evidence type="ECO:0000256" key="8">
    <source>
        <dbReference type="ARBA" id="ARBA00022801"/>
    </source>
</evidence>
<proteinExistence type="inferred from homology"/>
<keyword evidence="8" id="KW-0378">Hydrolase</keyword>
<evidence type="ECO:0000256" key="2">
    <source>
        <dbReference type="ARBA" id="ARBA00004574"/>
    </source>
</evidence>
<dbReference type="InterPro" id="IPR000330">
    <property type="entry name" value="SNF2_N"/>
</dbReference>
<gene>
    <name evidence="20" type="ORF">M5K25_000149</name>
</gene>
<evidence type="ECO:0000256" key="1">
    <source>
        <dbReference type="ARBA" id="ARBA00004123"/>
    </source>
</evidence>
<dbReference type="PROSITE" id="PS51194">
    <property type="entry name" value="HELICASE_CTER"/>
    <property type="match status" value="1"/>
</dbReference>
<evidence type="ECO:0000256" key="10">
    <source>
        <dbReference type="ARBA" id="ARBA00022833"/>
    </source>
</evidence>
<dbReference type="Gene3D" id="3.40.50.300">
    <property type="entry name" value="P-loop containing nucleotide triphosphate hydrolases"/>
    <property type="match status" value="1"/>
</dbReference>
<evidence type="ECO:0000259" key="18">
    <source>
        <dbReference type="PROSITE" id="PS51194"/>
    </source>
</evidence>
<evidence type="ECO:0000256" key="12">
    <source>
        <dbReference type="ARBA" id="ARBA00022895"/>
    </source>
</evidence>
<evidence type="ECO:0000259" key="19">
    <source>
        <dbReference type="PROSITE" id="PS51533"/>
    </source>
</evidence>
<reference evidence="20 21" key="1">
    <citation type="journal article" date="2024" name="Plant Biotechnol. J.">
        <title>Dendrobium thyrsiflorum genome and its molecular insights into genes involved in important horticultural traits.</title>
        <authorList>
            <person name="Chen B."/>
            <person name="Wang J.Y."/>
            <person name="Zheng P.J."/>
            <person name="Li K.L."/>
            <person name="Liang Y.M."/>
            <person name="Chen X.F."/>
            <person name="Zhang C."/>
            <person name="Zhao X."/>
            <person name="He X."/>
            <person name="Zhang G.Q."/>
            <person name="Liu Z.J."/>
            <person name="Xu Q."/>
        </authorList>
    </citation>
    <scope>NUCLEOTIDE SEQUENCE [LARGE SCALE GENOMIC DNA]</scope>
    <source>
        <strain evidence="20">GZMU011</strain>
    </source>
</reference>
<dbReference type="Pfam" id="PF00176">
    <property type="entry name" value="SNF2-rel_dom"/>
    <property type="match status" value="1"/>
</dbReference>
<dbReference type="GO" id="GO:0005524">
    <property type="term" value="F:ATP binding"/>
    <property type="evidence" value="ECO:0007669"/>
    <property type="project" value="UniProtKB-KW"/>
</dbReference>
<dbReference type="PANTHER" id="PTHR45797">
    <property type="entry name" value="RAD54-LIKE"/>
    <property type="match status" value="1"/>
</dbReference>
<keyword evidence="4" id="KW-0158">Chromosome</keyword>
<feature type="domain" description="Helicase ATP-binding" evidence="17">
    <location>
        <begin position="805"/>
        <end position="988"/>
    </location>
</feature>
<dbReference type="SMART" id="SM00490">
    <property type="entry name" value="HELICc"/>
    <property type="match status" value="1"/>
</dbReference>
<dbReference type="PROSITE" id="PS51533">
    <property type="entry name" value="ADD"/>
    <property type="match status" value="1"/>
</dbReference>
<keyword evidence="6" id="KW-0547">Nucleotide-binding</keyword>
<feature type="compositionally biased region" description="Pro residues" evidence="16">
    <location>
        <begin position="1490"/>
        <end position="1499"/>
    </location>
</feature>
<dbReference type="CDD" id="cd11726">
    <property type="entry name" value="ADDz_ATRX"/>
    <property type="match status" value="1"/>
</dbReference>
<dbReference type="InterPro" id="IPR049730">
    <property type="entry name" value="SNF2/RAD54-like_C"/>
</dbReference>
<sequence length="1557" mass="176088">MEDGEGSKNVLGEEHKSLFNLDHQMKEKFSWIDGLKSLNNKQMDVLRIKAVDLDTKIPDNIAEADAKKDIPGVGKDLKLEGVLVISDGSESDSVESDSAALLEDDSDVEETPLSGNDDERISEAPLSDAEIEELVVEFLEIESKAAEAQESLEEESLARVEKDVREEISQNLHGDALDLAVSTEMQTFKEEWVAVLDDLETQSALLLEQLDGAGIELPALYKWIESQAPNGCCTEAWKKRAHWIGSQVSNEVNVSVRGAEEDLQSSHPVLKQRGRLLEVGASGFLARKFSDGDKNDIKDWSSFNELIQSQRCSEGSSFGSKNWASVYLANTPQQAANLGLNFPGVDEVEEIGEIDFDTRDPFYSDAIANEKEIDLTEEQKKNFRKVMEQDDANFTHKLQQRLKRQRQKSKRYRVPVVKDALTCFSSYECPQVDSLLQIHSENGFVDANDGNISAEAVGNSLDITNITENASQNFNGDWNRSPDIEEFKTKNKRCKTVSVDSDDEVLENRAASSAHGAANTEQHSPKQVKTIDVIDVDEVSSPDAGKCKTFEKEILCTSCCDTLKPPLVNRHPLLGVAVCGRCKSVIERKMQAKSTFSGEFCAWCGKCDGLVNCNTCKMLFCEACISRNFGKEDLSDAKGIDWRCYCCLPILLHRFIIECDKALGVLPATSSDSDSAFSDAEINVSISKRRKKKIRRILDDTELGEETKEKIAIEKARQEYLRSMQAQSAKKSYGKTLAEINRSTSAIETLRMLDDPGEGYVVNVAREDDEEPVRIVPSLSMKLKPHQVEGIRFMWENIIQSVRKVKSGDKGLGCILAHTMGLGKTFQVIAFLYTAMRSVDLGLRTALIVTPVNVLHNWRQEFLKWKPTDLKPLRVWMLEDVVRERRSHLLAKWRAKGGIFLIGYAAFRNLSLGRHVKDRNIASEICHALRYGPDVLVCDEAHMIKNTRADITLALKQVRTQRRIALTGSPLQNNLMEYYCMVDFVREGFLGSSHEFRNRFQNPIENGQHTNSTAHDVKIMNQRSHILYEQLKGFVQRMDMSVVKKDLPPKTVFVIAVKLSPLQRKLYRRFLDLHGFTVDKVSADKGRRRSGFFAGYQTLARIWNHPGLLQLAKEHKDSLKREDAVENFIVDDMSSDENVEHSDINNGEKLRARNDFMPKLNNEECEWWKDLLDDQMYKEVECSGKMVILLDILSMSSELGDKALVFSQSLATLDMIEHFLSKFPQKGSEGKYWKQGKDWYRLDGSTDGSERQKIVEKFNEPTNTRVKCTLISTRAGSLGINLHAANRVILVDGSWNPTYDLQAIFRVWRYGQKKPVYAYRLLAHGAMEEKIYKRQVTKEGIAARVVDRQQIHRTMSKEEILHLFEFGDEENLDMHDDNKGKLVLLNQAKLKFSQQNSLSGASHASDKIMESLLSRHLPRWIANYHEHETLLQENEEERLSKEDQEMAWVSYQRSLEWEEVHKVITCDDNIERKPSTAQVVETSPALAPAPAAPLLPPPQQAKGSSRSHQPVLQRKCSNLDHLLTLRSKGIKSGSSTGCEKCCQEISWENLNRDGKTK</sequence>
<accession>A0ABD0VSV8</accession>
<dbReference type="GO" id="GO:0000781">
    <property type="term" value="C:chromosome, telomeric region"/>
    <property type="evidence" value="ECO:0007669"/>
    <property type="project" value="UniProtKB-SubCell"/>
</dbReference>
<dbReference type="InterPro" id="IPR044574">
    <property type="entry name" value="ARIP4-like"/>
</dbReference>
<comment type="similarity">
    <text evidence="3">Belongs to the SNF2/RAD54 helicase family.</text>
</comment>
<dbReference type="PANTHER" id="PTHR45797:SF1">
    <property type="entry name" value="HELICASE ARIP4"/>
    <property type="match status" value="1"/>
</dbReference>
<dbReference type="InterPro" id="IPR027417">
    <property type="entry name" value="P-loop_NTPase"/>
</dbReference>